<dbReference type="EMBL" id="JAEHOD010000015">
    <property type="protein sequence ID" value="KAG2449013.1"/>
    <property type="molecule type" value="Genomic_DNA"/>
</dbReference>
<gene>
    <name evidence="2" type="ORF">HYH02_005767</name>
</gene>
<dbReference type="Proteomes" id="UP000613740">
    <property type="component" value="Unassembled WGS sequence"/>
</dbReference>
<keyword evidence="1" id="KW-0732">Signal</keyword>
<reference evidence="2" key="1">
    <citation type="journal article" date="2020" name="bioRxiv">
        <title>Comparative genomics of Chlamydomonas.</title>
        <authorList>
            <person name="Craig R.J."/>
            <person name="Hasan A.R."/>
            <person name="Ness R.W."/>
            <person name="Keightley P.D."/>
        </authorList>
    </citation>
    <scope>NUCLEOTIDE SEQUENCE</scope>
    <source>
        <strain evidence="2">CCAP 11/173</strain>
    </source>
</reference>
<name>A0A835WKL5_9CHLO</name>
<dbReference type="AlphaFoldDB" id="A0A835WKL5"/>
<proteinExistence type="predicted"/>
<comment type="caution">
    <text evidence="2">The sequence shown here is derived from an EMBL/GenBank/DDBJ whole genome shotgun (WGS) entry which is preliminary data.</text>
</comment>
<keyword evidence="3" id="KW-1185">Reference proteome</keyword>
<feature type="signal peptide" evidence="1">
    <location>
        <begin position="1"/>
        <end position="19"/>
    </location>
</feature>
<feature type="chain" id="PRO_5032507455" evidence="1">
    <location>
        <begin position="20"/>
        <end position="69"/>
    </location>
</feature>
<evidence type="ECO:0000256" key="1">
    <source>
        <dbReference type="SAM" id="SignalP"/>
    </source>
</evidence>
<accession>A0A835WKL5</accession>
<sequence length="69" mass="7445">MICPVCITAALVANAPAIAASLGGVAAVKLCLNQKATMVKAAPVERQQRQQPRVIVDPVKITRYDEQEW</sequence>
<protein>
    <submittedName>
        <fullName evidence="2">Uncharacterized protein</fullName>
    </submittedName>
</protein>
<organism evidence="2 3">
    <name type="scientific">Chlamydomonas schloesseri</name>
    <dbReference type="NCBI Taxonomy" id="2026947"/>
    <lineage>
        <taxon>Eukaryota</taxon>
        <taxon>Viridiplantae</taxon>
        <taxon>Chlorophyta</taxon>
        <taxon>core chlorophytes</taxon>
        <taxon>Chlorophyceae</taxon>
        <taxon>CS clade</taxon>
        <taxon>Chlamydomonadales</taxon>
        <taxon>Chlamydomonadaceae</taxon>
        <taxon>Chlamydomonas</taxon>
    </lineage>
</organism>
<evidence type="ECO:0000313" key="2">
    <source>
        <dbReference type="EMBL" id="KAG2449013.1"/>
    </source>
</evidence>
<evidence type="ECO:0000313" key="3">
    <source>
        <dbReference type="Proteomes" id="UP000613740"/>
    </source>
</evidence>